<proteinExistence type="inferred from homology"/>
<feature type="region of interest" description="Disordered" evidence="6">
    <location>
        <begin position="1"/>
        <end position="144"/>
    </location>
</feature>
<gene>
    <name evidence="9" type="ORF">EJ06DRAFT_502877</name>
</gene>
<keyword evidence="3 7" id="KW-0812">Transmembrane</keyword>
<name>A0A6G1IBY6_9PEZI</name>
<evidence type="ECO:0000313" key="9">
    <source>
        <dbReference type="EMBL" id="KAF2405547.1"/>
    </source>
</evidence>
<feature type="compositionally biased region" description="Polar residues" evidence="6">
    <location>
        <begin position="63"/>
        <end position="79"/>
    </location>
</feature>
<feature type="domain" description="Amino acid transporter transmembrane" evidence="8">
    <location>
        <begin position="366"/>
        <end position="748"/>
    </location>
</feature>
<reference evidence="9" key="1">
    <citation type="journal article" date="2020" name="Stud. Mycol.">
        <title>101 Dothideomycetes genomes: a test case for predicting lifestyles and emergence of pathogens.</title>
        <authorList>
            <person name="Haridas S."/>
            <person name="Albert R."/>
            <person name="Binder M."/>
            <person name="Bloem J."/>
            <person name="Labutti K."/>
            <person name="Salamov A."/>
            <person name="Andreopoulos B."/>
            <person name="Baker S."/>
            <person name="Barry K."/>
            <person name="Bills G."/>
            <person name="Bluhm B."/>
            <person name="Cannon C."/>
            <person name="Castanera R."/>
            <person name="Culley D."/>
            <person name="Daum C."/>
            <person name="Ezra D."/>
            <person name="Gonzalez J."/>
            <person name="Henrissat B."/>
            <person name="Kuo A."/>
            <person name="Liang C."/>
            <person name="Lipzen A."/>
            <person name="Lutzoni F."/>
            <person name="Magnuson J."/>
            <person name="Mondo S."/>
            <person name="Nolan M."/>
            <person name="Ohm R."/>
            <person name="Pangilinan J."/>
            <person name="Park H.-J."/>
            <person name="Ramirez L."/>
            <person name="Alfaro M."/>
            <person name="Sun H."/>
            <person name="Tritt A."/>
            <person name="Yoshinaga Y."/>
            <person name="Zwiers L.-H."/>
            <person name="Turgeon B."/>
            <person name="Goodwin S."/>
            <person name="Spatafora J."/>
            <person name="Crous P."/>
            <person name="Grigoriev I."/>
        </authorList>
    </citation>
    <scope>NUCLEOTIDE SEQUENCE</scope>
    <source>
        <strain evidence="9">CBS 262.69</strain>
    </source>
</reference>
<sequence length="767" mass="84035">MSSPQRESSGQSKPLAVNSLAISSDQSLDSATTGPRSRATSIARLGSPVPSAQIGTPPVRQIPTPSQLANTQHSGTQTPLAGLEGTSIPVSGPGESALANALRGSFGASPPRFGPAPNRPLSPVSAATGSRAPRSNYGSFDQRAGSPALHENLEIVKRHLAGPSHHSSNQNLRGAGDYHTEAFEQRESELIAPGLDNDEFSSLRLQGGDVTRPIYRLVEQQQVEAHDPRLRRKSFHFDPPPPEEEVLNIRSIKQPGGFRRNYIRRAVGSPSPHRYEEGEPSDRGSRQPPQILTTSFIEFLSLYGHFAGEELEEEEEDTDDFFSSDAFADRGVEGEESGDETYGEESGLLSTPAKRRRRRKEKVVHGASPKGALLLLLKSFVGTGVLFLPKAFLNGGMLFSSLVLLGVAALSYYCFLLLVSTRIKVPASFGEMGNQLYGKPLRFMINFSLVISQIGFSSAYIVFVSENLQAFVLAVTKCKTSIDVKWFILMQMVIFLPLSLYRNIQNIQKIAIVADVFILLGLLYLYYFDIFTIATQHGISDIALFNQNDWTLFIGTAIFTFEGIGLIIPIQESMRHPAKFPGVLGIVMVIITVVFTSMGALSYAAYGSKTKTVVILNMPQDSKFVNGVQFIYSLAILLSTPLQFFPAIEITSMALFTKTGKNNPYIKWKKNIFRFFMVVLCAAIAWVGADDLDKFVALVGSFACIPLVYIYPPMLHLKALSRTRLHRLADIGLIIFGVIGMVYTTTLTVKSWVSGPSVKPPGYCSDK</sequence>
<feature type="transmembrane region" description="Helical" evidence="7">
    <location>
        <begin position="672"/>
        <end position="689"/>
    </location>
</feature>
<feature type="region of interest" description="Disordered" evidence="6">
    <location>
        <begin position="223"/>
        <end position="244"/>
    </location>
</feature>
<evidence type="ECO:0000256" key="7">
    <source>
        <dbReference type="SAM" id="Phobius"/>
    </source>
</evidence>
<feature type="transmembrane region" description="Helical" evidence="7">
    <location>
        <begin position="399"/>
        <end position="420"/>
    </location>
</feature>
<accession>A0A6G1IBY6</accession>
<evidence type="ECO:0000256" key="3">
    <source>
        <dbReference type="ARBA" id="ARBA00022692"/>
    </source>
</evidence>
<evidence type="ECO:0000256" key="6">
    <source>
        <dbReference type="SAM" id="MobiDB-lite"/>
    </source>
</evidence>
<protein>
    <recommendedName>
        <fullName evidence="8">Amino acid transporter transmembrane domain-containing protein</fullName>
    </recommendedName>
</protein>
<feature type="transmembrane region" description="Helical" evidence="7">
    <location>
        <begin position="582"/>
        <end position="606"/>
    </location>
</feature>
<feature type="transmembrane region" description="Helical" evidence="7">
    <location>
        <begin position="733"/>
        <end position="753"/>
    </location>
</feature>
<dbReference type="PANTHER" id="PTHR22950:SF666">
    <property type="entry name" value="VACUOLAR AMINO ACID TRANSPORTER 4"/>
    <property type="match status" value="1"/>
</dbReference>
<dbReference type="PANTHER" id="PTHR22950">
    <property type="entry name" value="AMINO ACID TRANSPORTER"/>
    <property type="match status" value="1"/>
</dbReference>
<dbReference type="OrthoDB" id="1684102at2759"/>
<feature type="transmembrane region" description="Helical" evidence="7">
    <location>
        <begin position="630"/>
        <end position="651"/>
    </location>
</feature>
<comment type="similarity">
    <text evidence="2">Belongs to the amino acid/polyamine transporter 2 family.</text>
</comment>
<comment type="subcellular location">
    <subcellularLocation>
        <location evidence="1">Membrane</location>
        <topology evidence="1">Multi-pass membrane protein</topology>
    </subcellularLocation>
</comment>
<evidence type="ECO:0000256" key="2">
    <source>
        <dbReference type="ARBA" id="ARBA00008066"/>
    </source>
</evidence>
<dbReference type="EMBL" id="ML996687">
    <property type="protein sequence ID" value="KAF2405547.1"/>
    <property type="molecule type" value="Genomic_DNA"/>
</dbReference>
<dbReference type="GO" id="GO:0005302">
    <property type="term" value="F:L-tyrosine transmembrane transporter activity"/>
    <property type="evidence" value="ECO:0007669"/>
    <property type="project" value="TreeGrafter"/>
</dbReference>
<feature type="transmembrane region" description="Helical" evidence="7">
    <location>
        <begin position="484"/>
        <end position="501"/>
    </location>
</feature>
<evidence type="ECO:0000259" key="8">
    <source>
        <dbReference type="Pfam" id="PF01490"/>
    </source>
</evidence>
<dbReference type="GO" id="GO:0005774">
    <property type="term" value="C:vacuolar membrane"/>
    <property type="evidence" value="ECO:0007669"/>
    <property type="project" value="TreeGrafter"/>
</dbReference>
<feature type="transmembrane region" description="Helical" evidence="7">
    <location>
        <begin position="550"/>
        <end position="570"/>
    </location>
</feature>
<feature type="region of interest" description="Disordered" evidence="6">
    <location>
        <begin position="332"/>
        <end position="361"/>
    </location>
</feature>
<evidence type="ECO:0000256" key="4">
    <source>
        <dbReference type="ARBA" id="ARBA00022989"/>
    </source>
</evidence>
<feature type="compositionally biased region" description="Basic and acidic residues" evidence="6">
    <location>
        <begin position="273"/>
        <end position="285"/>
    </location>
</feature>
<feature type="compositionally biased region" description="Polar residues" evidence="6">
    <location>
        <begin position="20"/>
        <end position="40"/>
    </location>
</feature>
<dbReference type="FunFam" id="1.20.1740.10:FF:000067">
    <property type="entry name" value="Transmembrane domain transporter"/>
    <property type="match status" value="1"/>
</dbReference>
<feature type="region of interest" description="Disordered" evidence="6">
    <location>
        <begin position="264"/>
        <end position="289"/>
    </location>
</feature>
<evidence type="ECO:0000313" key="10">
    <source>
        <dbReference type="Proteomes" id="UP000799640"/>
    </source>
</evidence>
<keyword evidence="5 7" id="KW-0472">Membrane</keyword>
<dbReference type="AlphaFoldDB" id="A0A6G1IBY6"/>
<organism evidence="9 10">
    <name type="scientific">Trichodelitschia bisporula</name>
    <dbReference type="NCBI Taxonomy" id="703511"/>
    <lineage>
        <taxon>Eukaryota</taxon>
        <taxon>Fungi</taxon>
        <taxon>Dikarya</taxon>
        <taxon>Ascomycota</taxon>
        <taxon>Pezizomycotina</taxon>
        <taxon>Dothideomycetes</taxon>
        <taxon>Dothideomycetes incertae sedis</taxon>
        <taxon>Phaeotrichales</taxon>
        <taxon>Phaeotrichaceae</taxon>
        <taxon>Trichodelitschia</taxon>
    </lineage>
</organism>
<evidence type="ECO:0000256" key="5">
    <source>
        <dbReference type="ARBA" id="ARBA00023136"/>
    </source>
</evidence>
<feature type="compositionally biased region" description="Polar residues" evidence="6">
    <location>
        <begin position="1"/>
        <end position="12"/>
    </location>
</feature>
<evidence type="ECO:0000256" key="1">
    <source>
        <dbReference type="ARBA" id="ARBA00004141"/>
    </source>
</evidence>
<feature type="transmembrane region" description="Helical" evidence="7">
    <location>
        <begin position="441"/>
        <end position="464"/>
    </location>
</feature>
<dbReference type="Proteomes" id="UP000799640">
    <property type="component" value="Unassembled WGS sequence"/>
</dbReference>
<keyword evidence="10" id="KW-1185">Reference proteome</keyword>
<feature type="transmembrane region" description="Helical" evidence="7">
    <location>
        <begin position="363"/>
        <end position="387"/>
    </location>
</feature>
<keyword evidence="4 7" id="KW-1133">Transmembrane helix</keyword>
<dbReference type="Pfam" id="PF01490">
    <property type="entry name" value="Aa_trans"/>
    <property type="match status" value="1"/>
</dbReference>
<feature type="transmembrane region" description="Helical" evidence="7">
    <location>
        <begin position="510"/>
        <end position="530"/>
    </location>
</feature>
<dbReference type="InterPro" id="IPR013057">
    <property type="entry name" value="AA_transpt_TM"/>
</dbReference>
<feature type="compositionally biased region" description="Acidic residues" evidence="6">
    <location>
        <begin position="334"/>
        <end position="343"/>
    </location>
</feature>
<dbReference type="Gene3D" id="1.20.1740.10">
    <property type="entry name" value="Amino acid/polyamine transporter I"/>
    <property type="match status" value="1"/>
</dbReference>
<feature type="transmembrane region" description="Helical" evidence="7">
    <location>
        <begin position="695"/>
        <end position="712"/>
    </location>
</feature>